<dbReference type="InterPro" id="IPR003676">
    <property type="entry name" value="SAUR_fam"/>
</dbReference>
<dbReference type="GO" id="GO:0009733">
    <property type="term" value="P:response to auxin"/>
    <property type="evidence" value="ECO:0007669"/>
    <property type="project" value="InterPro"/>
</dbReference>
<protein>
    <submittedName>
        <fullName evidence="2">Small auxin-up RNA</fullName>
    </submittedName>
</protein>
<dbReference type="Pfam" id="PF02519">
    <property type="entry name" value="Auxin_inducible"/>
    <property type="match status" value="1"/>
</dbReference>
<reference evidence="2 3" key="1">
    <citation type="submission" date="2023-12" db="EMBL/GenBank/DDBJ databases">
        <title>A high-quality genome assembly for Dillenia turbinata (Dilleniales).</title>
        <authorList>
            <person name="Chanderbali A."/>
        </authorList>
    </citation>
    <scope>NUCLEOTIDE SEQUENCE [LARGE SCALE GENOMIC DNA]</scope>
    <source>
        <strain evidence="2">LSX21</strain>
        <tissue evidence="2">Leaf</tissue>
    </source>
</reference>
<comment type="similarity">
    <text evidence="1">Belongs to the ARG7 family.</text>
</comment>
<evidence type="ECO:0000313" key="2">
    <source>
        <dbReference type="EMBL" id="KAK6929184.1"/>
    </source>
</evidence>
<dbReference type="Proteomes" id="UP001370490">
    <property type="component" value="Unassembled WGS sequence"/>
</dbReference>
<accession>A0AAN8V983</accession>
<dbReference type="EMBL" id="JBAMMX010000013">
    <property type="protein sequence ID" value="KAK6929184.1"/>
    <property type="molecule type" value="Genomic_DNA"/>
</dbReference>
<proteinExistence type="inferred from homology"/>
<name>A0AAN8V983_9MAGN</name>
<evidence type="ECO:0000313" key="3">
    <source>
        <dbReference type="Proteomes" id="UP001370490"/>
    </source>
</evidence>
<sequence length="144" mass="16880">MIVKGSFLRRYLRSWRKMGTKVLSSSVWKKLRDWDLLAWMHAEETNVPKDVPKGHFVVYVGKECKRFVIKVNLLNHPLFQLLLDEAEEVFGFATNARLQIPCDECIFCCVLHHIHSKSDNVKYFEDENASLQGYFDFNLDVINV</sequence>
<organism evidence="2 3">
    <name type="scientific">Dillenia turbinata</name>
    <dbReference type="NCBI Taxonomy" id="194707"/>
    <lineage>
        <taxon>Eukaryota</taxon>
        <taxon>Viridiplantae</taxon>
        <taxon>Streptophyta</taxon>
        <taxon>Embryophyta</taxon>
        <taxon>Tracheophyta</taxon>
        <taxon>Spermatophyta</taxon>
        <taxon>Magnoliopsida</taxon>
        <taxon>eudicotyledons</taxon>
        <taxon>Gunneridae</taxon>
        <taxon>Pentapetalae</taxon>
        <taxon>Dilleniales</taxon>
        <taxon>Dilleniaceae</taxon>
        <taxon>Dillenia</taxon>
    </lineage>
</organism>
<gene>
    <name evidence="2" type="ORF">RJ641_005389</name>
</gene>
<dbReference type="PANTHER" id="PTHR31374:SF45">
    <property type="entry name" value="SAUR FAMILY PROTEIN"/>
    <property type="match status" value="1"/>
</dbReference>
<dbReference type="AlphaFoldDB" id="A0AAN8V983"/>
<dbReference type="PANTHER" id="PTHR31374">
    <property type="entry name" value="AUXIN-INDUCED PROTEIN-LIKE-RELATED"/>
    <property type="match status" value="1"/>
</dbReference>
<keyword evidence="3" id="KW-1185">Reference proteome</keyword>
<comment type="caution">
    <text evidence="2">The sequence shown here is derived from an EMBL/GenBank/DDBJ whole genome shotgun (WGS) entry which is preliminary data.</text>
</comment>
<evidence type="ECO:0000256" key="1">
    <source>
        <dbReference type="ARBA" id="ARBA00006974"/>
    </source>
</evidence>